<name>A0ABC8S3B6_9AQUA</name>
<protein>
    <submittedName>
        <fullName evidence="1">Uncharacterized protein</fullName>
    </submittedName>
</protein>
<proteinExistence type="predicted"/>
<reference evidence="1 2" key="1">
    <citation type="submission" date="2024-02" db="EMBL/GenBank/DDBJ databases">
        <authorList>
            <person name="Vignale AGUSTIN F."/>
            <person name="Sosa J E."/>
            <person name="Modenutti C."/>
        </authorList>
    </citation>
    <scope>NUCLEOTIDE SEQUENCE [LARGE SCALE GENOMIC DNA]</scope>
</reference>
<dbReference type="EMBL" id="CAUOFW020001925">
    <property type="protein sequence ID" value="CAK9149709.1"/>
    <property type="molecule type" value="Genomic_DNA"/>
</dbReference>
<evidence type="ECO:0000313" key="1">
    <source>
        <dbReference type="EMBL" id="CAK9149709.1"/>
    </source>
</evidence>
<feature type="non-terminal residue" evidence="1">
    <location>
        <position position="1"/>
    </location>
</feature>
<dbReference type="Proteomes" id="UP001642360">
    <property type="component" value="Unassembled WGS sequence"/>
</dbReference>
<evidence type="ECO:0000313" key="2">
    <source>
        <dbReference type="Proteomes" id="UP001642360"/>
    </source>
</evidence>
<gene>
    <name evidence="1" type="ORF">ILEXP_LOCUS17776</name>
</gene>
<keyword evidence="2" id="KW-1185">Reference proteome</keyword>
<accession>A0ABC8S3B6</accession>
<comment type="caution">
    <text evidence="1">The sequence shown here is derived from an EMBL/GenBank/DDBJ whole genome shotgun (WGS) entry which is preliminary data.</text>
</comment>
<dbReference type="AlphaFoldDB" id="A0ABC8S3B6"/>
<sequence length="122" mass="13123">LGRRPLAPGSLAQCTSSPLCPGHLGVLAQTIALERRPKHCSKSSLFAKPAPWTPFLAPWASPMRPMPRSPPWSATPWLESLTPSTEDKAPWALSLLFSHTGIACLNTLGATQFSLFPNGVTH</sequence>
<organism evidence="1 2">
    <name type="scientific">Ilex paraguariensis</name>
    <name type="common">yerba mate</name>
    <dbReference type="NCBI Taxonomy" id="185542"/>
    <lineage>
        <taxon>Eukaryota</taxon>
        <taxon>Viridiplantae</taxon>
        <taxon>Streptophyta</taxon>
        <taxon>Embryophyta</taxon>
        <taxon>Tracheophyta</taxon>
        <taxon>Spermatophyta</taxon>
        <taxon>Magnoliopsida</taxon>
        <taxon>eudicotyledons</taxon>
        <taxon>Gunneridae</taxon>
        <taxon>Pentapetalae</taxon>
        <taxon>asterids</taxon>
        <taxon>campanulids</taxon>
        <taxon>Aquifoliales</taxon>
        <taxon>Aquifoliaceae</taxon>
        <taxon>Ilex</taxon>
    </lineage>
</organism>